<keyword evidence="1" id="KW-1133">Transmembrane helix</keyword>
<proteinExistence type="predicted"/>
<name>A0A6J6HID0_9ZZZZ</name>
<dbReference type="Pfam" id="PF21722">
    <property type="entry name" value="Gly_rich_2"/>
    <property type="match status" value="1"/>
</dbReference>
<evidence type="ECO:0000313" key="3">
    <source>
        <dbReference type="EMBL" id="CAB4611075.1"/>
    </source>
</evidence>
<dbReference type="AlphaFoldDB" id="A0A6J6HID0"/>
<keyword evidence="1" id="KW-0472">Membrane</keyword>
<organism evidence="3">
    <name type="scientific">freshwater metagenome</name>
    <dbReference type="NCBI Taxonomy" id="449393"/>
    <lineage>
        <taxon>unclassified sequences</taxon>
        <taxon>metagenomes</taxon>
        <taxon>ecological metagenomes</taxon>
    </lineage>
</organism>
<accession>A0A6J6HID0</accession>
<evidence type="ECO:0000259" key="2">
    <source>
        <dbReference type="Pfam" id="PF21722"/>
    </source>
</evidence>
<feature type="domain" description="Glycine-rich" evidence="2">
    <location>
        <begin position="52"/>
        <end position="255"/>
    </location>
</feature>
<dbReference type="EMBL" id="CAEZUR010000061">
    <property type="protein sequence ID" value="CAB4611075.1"/>
    <property type="molecule type" value="Genomic_DNA"/>
</dbReference>
<feature type="transmembrane region" description="Helical" evidence="1">
    <location>
        <begin position="270"/>
        <end position="288"/>
    </location>
</feature>
<keyword evidence="1" id="KW-0812">Transmembrane</keyword>
<dbReference type="InterPro" id="IPR049304">
    <property type="entry name" value="Gly_rich_dom"/>
</dbReference>
<reference evidence="3" key="1">
    <citation type="submission" date="2020-05" db="EMBL/GenBank/DDBJ databases">
        <authorList>
            <person name="Chiriac C."/>
            <person name="Salcher M."/>
            <person name="Ghai R."/>
            <person name="Kavagutti S V."/>
        </authorList>
    </citation>
    <scope>NUCLEOTIDE SEQUENCE</scope>
</reference>
<protein>
    <submittedName>
        <fullName evidence="3">Unannotated protein</fullName>
    </submittedName>
</protein>
<dbReference type="NCBIfam" id="TIGR01167">
    <property type="entry name" value="LPXTG_anchor"/>
    <property type="match status" value="1"/>
</dbReference>
<evidence type="ECO:0000256" key="1">
    <source>
        <dbReference type="SAM" id="Phobius"/>
    </source>
</evidence>
<sequence length="301" mass="29542">MKKTLGLVGLAAVTLGSSFSAMPAMASTADCGPTPTGGTLTESNGFCTLKFTTAGTYTFTTPAALTELAAVSIGGGGGLTYYASNGGWDYGYAGNAGGVEYADLTQVATGKVFQIVVGQGGSTGLNAATNGAATTVTSGAQTLTGAGGTTANQSSYCAVGTNAYNGVGDGAGGNSPSRNGETCVQGPAFNLSTVFPTLFPTNDIVIGLGGMMYNSGTRPALAPGSGASGTLTTVEPSQWVSRDEKGADGAAVFRWAVPVGLANTGSDSQGIAGFAAGAIAVGAALIAASRKRARFVPRHRA</sequence>
<gene>
    <name evidence="3" type="ORF">UFOPK1843_00831</name>
</gene>